<reference evidence="2 5" key="2">
    <citation type="submission" date="2018-07" db="EMBL/GenBank/DDBJ databases">
        <title>Genomic Encyclopedia of Archaeal and Bacterial Type Strains, Phase II (KMG-II): from individual species to whole genera.</title>
        <authorList>
            <person name="Goeker M."/>
        </authorList>
    </citation>
    <scope>NUCLEOTIDE SEQUENCE [LARGE SCALE GENOMIC DNA]</scope>
    <source>
        <strain evidence="2 5">JA575</strain>
    </source>
</reference>
<dbReference type="EMBL" id="UFQQ01000002">
    <property type="protein sequence ID" value="SSW89457.1"/>
    <property type="molecule type" value="Genomic_DNA"/>
</dbReference>
<organism evidence="3 4">
    <name type="scientific">Rhodopseudomonas pentothenatexigens</name>
    <dbReference type="NCBI Taxonomy" id="999699"/>
    <lineage>
        <taxon>Bacteria</taxon>
        <taxon>Pseudomonadati</taxon>
        <taxon>Pseudomonadota</taxon>
        <taxon>Alphaproteobacteria</taxon>
        <taxon>Hyphomicrobiales</taxon>
        <taxon>Nitrobacteraceae</taxon>
        <taxon>Rhodopseudomonas</taxon>
    </lineage>
</organism>
<feature type="region of interest" description="Disordered" evidence="1">
    <location>
        <begin position="30"/>
        <end position="66"/>
    </location>
</feature>
<dbReference type="AlphaFoldDB" id="A0A336JIE7"/>
<gene>
    <name evidence="2" type="ORF">BJ125_102269</name>
    <name evidence="3" type="ORF">SAMN05892882_102269</name>
</gene>
<feature type="compositionally biased region" description="Basic and acidic residues" evidence="1">
    <location>
        <begin position="56"/>
        <end position="66"/>
    </location>
</feature>
<sequence length="66" mass="7422">MGAYMADVVNLKRFKKRAEREAAAKLADANRTRFGRTKSQRALDDHHVSRANQLLDQHKIGGEDAS</sequence>
<keyword evidence="5" id="KW-1185">Reference proteome</keyword>
<evidence type="ECO:0000313" key="3">
    <source>
        <dbReference type="EMBL" id="SSW89457.1"/>
    </source>
</evidence>
<evidence type="ECO:0000313" key="5">
    <source>
        <dbReference type="Proteomes" id="UP000256343"/>
    </source>
</evidence>
<dbReference type="Proteomes" id="UP000256343">
    <property type="component" value="Unassembled WGS sequence"/>
</dbReference>
<dbReference type="Pfam" id="PF13770">
    <property type="entry name" value="DUF4169"/>
    <property type="match status" value="1"/>
</dbReference>
<accession>A0A336JIE7</accession>
<dbReference type="Proteomes" id="UP000252631">
    <property type="component" value="Unassembled WGS sequence"/>
</dbReference>
<dbReference type="InterPro" id="IPR025227">
    <property type="entry name" value="DUF4169"/>
</dbReference>
<name>A0A336JIE7_9BRAD</name>
<reference evidence="3 4" key="1">
    <citation type="submission" date="2017-08" db="EMBL/GenBank/DDBJ databases">
        <authorList>
            <person name="de Groot N.N."/>
        </authorList>
    </citation>
    <scope>NUCLEOTIDE SEQUENCE [LARGE SCALE GENOMIC DNA]</scope>
    <source>
        <strain evidence="3 4">JA575</strain>
    </source>
</reference>
<evidence type="ECO:0000256" key="1">
    <source>
        <dbReference type="SAM" id="MobiDB-lite"/>
    </source>
</evidence>
<evidence type="ECO:0000313" key="4">
    <source>
        <dbReference type="Proteomes" id="UP000252631"/>
    </source>
</evidence>
<protein>
    <submittedName>
        <fullName evidence="3">Uncharacterized protein DUF4169</fullName>
    </submittedName>
</protein>
<dbReference type="EMBL" id="QRDT01000002">
    <property type="protein sequence ID" value="RED42097.1"/>
    <property type="molecule type" value="Genomic_DNA"/>
</dbReference>
<evidence type="ECO:0000313" key="2">
    <source>
        <dbReference type="EMBL" id="RED42097.1"/>
    </source>
</evidence>
<proteinExistence type="predicted"/>